<evidence type="ECO:0000256" key="1">
    <source>
        <dbReference type="ARBA" id="ARBA00023125"/>
    </source>
</evidence>
<keyword evidence="5" id="KW-1185">Reference proteome</keyword>
<feature type="DNA-binding region" description="H-T-H motif" evidence="2">
    <location>
        <begin position="25"/>
        <end position="44"/>
    </location>
</feature>
<keyword evidence="1 2" id="KW-0238">DNA-binding</keyword>
<name>A0A411HL50_9GAMM</name>
<dbReference type="Pfam" id="PF00440">
    <property type="entry name" value="TetR_N"/>
    <property type="match status" value="1"/>
</dbReference>
<dbReference type="EMBL" id="CP035704">
    <property type="protein sequence ID" value="QBB71256.1"/>
    <property type="molecule type" value="Genomic_DNA"/>
</dbReference>
<evidence type="ECO:0000256" key="2">
    <source>
        <dbReference type="PROSITE-ProRule" id="PRU00335"/>
    </source>
</evidence>
<accession>A0A411HL50</accession>
<dbReference type="OrthoDB" id="2356263at2"/>
<reference evidence="4 5" key="1">
    <citation type="submission" date="2019-01" db="EMBL/GenBank/DDBJ databases">
        <title>Pseudolysobacter antarctica gen. nov., sp. nov., isolated from Fildes Peninsula, Antarctica.</title>
        <authorList>
            <person name="Wei Z."/>
            <person name="Peng F."/>
        </authorList>
    </citation>
    <scope>NUCLEOTIDE SEQUENCE [LARGE SCALE GENOMIC DNA]</scope>
    <source>
        <strain evidence="4 5">AQ6-296</strain>
    </source>
</reference>
<dbReference type="PROSITE" id="PS50977">
    <property type="entry name" value="HTH_TETR_2"/>
    <property type="match status" value="1"/>
</dbReference>
<feature type="domain" description="HTH tetR-type" evidence="3">
    <location>
        <begin position="2"/>
        <end position="62"/>
    </location>
</feature>
<dbReference type="Proteomes" id="UP000291562">
    <property type="component" value="Chromosome"/>
</dbReference>
<protein>
    <submittedName>
        <fullName evidence="4">TetR/AcrR family transcriptional regulator</fullName>
    </submittedName>
</protein>
<evidence type="ECO:0000313" key="5">
    <source>
        <dbReference type="Proteomes" id="UP000291562"/>
    </source>
</evidence>
<evidence type="ECO:0000259" key="3">
    <source>
        <dbReference type="PROSITE" id="PS50977"/>
    </source>
</evidence>
<gene>
    <name evidence="4" type="ORF">ELE36_13310</name>
</gene>
<proteinExistence type="predicted"/>
<dbReference type="InterPro" id="IPR009057">
    <property type="entry name" value="Homeodomain-like_sf"/>
</dbReference>
<dbReference type="SUPFAM" id="SSF46689">
    <property type="entry name" value="Homeodomain-like"/>
    <property type="match status" value="1"/>
</dbReference>
<dbReference type="KEGG" id="xbc:ELE36_13310"/>
<dbReference type="InterPro" id="IPR001647">
    <property type="entry name" value="HTH_TetR"/>
</dbReference>
<evidence type="ECO:0000313" key="4">
    <source>
        <dbReference type="EMBL" id="QBB71256.1"/>
    </source>
</evidence>
<organism evidence="4 5">
    <name type="scientific">Pseudolysobacter antarcticus</name>
    <dbReference type="NCBI Taxonomy" id="2511995"/>
    <lineage>
        <taxon>Bacteria</taxon>
        <taxon>Pseudomonadati</taxon>
        <taxon>Pseudomonadota</taxon>
        <taxon>Gammaproteobacteria</taxon>
        <taxon>Lysobacterales</taxon>
        <taxon>Rhodanobacteraceae</taxon>
        <taxon>Pseudolysobacter</taxon>
    </lineage>
</organism>
<dbReference type="AlphaFoldDB" id="A0A411HL50"/>
<sequence length="184" mass="20626">MANRKQELVENLLDYLLQNGVADLSLRPMAAAVGTSARLLIFHFGSKEKLVAEVLAEMQARLQISFARLSAVKPGARRVPLLRAFWDWALAKENYGHLRLLYQLQTLATQENAVYAGYLKGNAMNWLELIQAALPQPQRNSTLATLFCSVFDGLFIEFMSTGDRKRTTAAIDLFVDLARKHISS</sequence>
<dbReference type="GO" id="GO:0003677">
    <property type="term" value="F:DNA binding"/>
    <property type="evidence" value="ECO:0007669"/>
    <property type="project" value="UniProtKB-UniRule"/>
</dbReference>
<dbReference type="RefSeq" id="WP_129834081.1">
    <property type="nucleotide sequence ID" value="NZ_CP035704.1"/>
</dbReference>
<dbReference type="Gene3D" id="1.10.357.10">
    <property type="entry name" value="Tetracycline Repressor, domain 2"/>
    <property type="match status" value="1"/>
</dbReference>